<dbReference type="InterPro" id="IPR032342">
    <property type="entry name" value="DUF4861"/>
</dbReference>
<dbReference type="RefSeq" id="WP_132113014.1">
    <property type="nucleotide sequence ID" value="NZ_SMFO01000017.1"/>
</dbReference>
<dbReference type="Proteomes" id="UP000294597">
    <property type="component" value="Unassembled WGS sequence"/>
</dbReference>
<name>A0A4R5CR18_9FLAO</name>
<gene>
    <name evidence="1" type="ORF">E0F98_15265</name>
</gene>
<proteinExistence type="predicted"/>
<comment type="caution">
    <text evidence="1">The sequence shown here is derived from an EMBL/GenBank/DDBJ whole genome shotgun (WGS) entry which is preliminary data.</text>
</comment>
<dbReference type="PROSITE" id="PS51257">
    <property type="entry name" value="PROKAR_LIPOPROTEIN"/>
    <property type="match status" value="1"/>
</dbReference>
<dbReference type="Pfam" id="PF16153">
    <property type="entry name" value="DUF4861"/>
    <property type="match status" value="1"/>
</dbReference>
<organism evidence="1 2">
    <name type="scientific">Flavobacterium hiemivividum</name>
    <dbReference type="NCBI Taxonomy" id="2541734"/>
    <lineage>
        <taxon>Bacteria</taxon>
        <taxon>Pseudomonadati</taxon>
        <taxon>Bacteroidota</taxon>
        <taxon>Flavobacteriia</taxon>
        <taxon>Flavobacteriales</taxon>
        <taxon>Flavobacteriaceae</taxon>
        <taxon>Flavobacterium</taxon>
    </lineage>
</organism>
<sequence>MKTAKYLGLALFSLTACKAQIKENLAASKPFSYAEISVKTDGKWENRKYIGGSKFNNVDQLNLAPEHTDHSFDIRYEGPGWESNKVAYRLYLDWRNAIDIFGKKTDTLVLPYVGQDGFDSYHEMSDWGADILKAGKGIGIGSIARYANKETLHFNTVAATTVGIKNGKKESAIHIKYDGWKTANDIIDFTSTLKIKADERITQHTIQASKNIGGIATGIVRLKNLPLIQKESRNKKWAYIATYGAQTLVSDTDQLGMVVFYETAAVEKLVEGEHDHLVLFKPATKTNTFYFAGVWEQEKNGITNKEDFLKYIDQKLAQLNANNKI</sequence>
<protein>
    <submittedName>
        <fullName evidence="1">DUF4861 domain-containing protein</fullName>
    </submittedName>
</protein>
<evidence type="ECO:0000313" key="2">
    <source>
        <dbReference type="Proteomes" id="UP000294597"/>
    </source>
</evidence>
<accession>A0A4R5CR18</accession>
<dbReference type="AlphaFoldDB" id="A0A4R5CR18"/>
<evidence type="ECO:0000313" key="1">
    <source>
        <dbReference type="EMBL" id="TDE01281.1"/>
    </source>
</evidence>
<dbReference type="EMBL" id="SMFO01000017">
    <property type="protein sequence ID" value="TDE01281.1"/>
    <property type="molecule type" value="Genomic_DNA"/>
</dbReference>
<reference evidence="1 2" key="1">
    <citation type="submission" date="2019-03" db="EMBL/GenBank/DDBJ databases">
        <title>Flavobacterium TSA-D2 sp. nov., isolated from arctic soil.</title>
        <authorList>
            <person name="Chaudhary D.K."/>
        </authorList>
    </citation>
    <scope>NUCLEOTIDE SEQUENCE [LARGE SCALE GENOMIC DNA]</scope>
    <source>
        <strain evidence="1 2">TSA-D2</strain>
    </source>
</reference>
<keyword evidence="2" id="KW-1185">Reference proteome</keyword>